<sequence>MQIQINTDRNIEGREVLSNHVMAMVEHGLDRFSEQLTRVEVHISDENSEKGGSNDKRCVIEARIENRQPVAVTHQDADLDAAVRGAVDKLKNMMSSMLGKQKNK</sequence>
<dbReference type="STRING" id="917.SAMN05216326_10361"/>
<dbReference type="InterPro" id="IPR003489">
    <property type="entry name" value="RHF/RaiA"/>
</dbReference>
<evidence type="ECO:0000313" key="1">
    <source>
        <dbReference type="EMBL" id="SEN13502.1"/>
    </source>
</evidence>
<dbReference type="Gene3D" id="3.30.160.100">
    <property type="entry name" value="Ribosome hibernation promotion factor-like"/>
    <property type="match status" value="1"/>
</dbReference>
<dbReference type="SUPFAM" id="SSF69754">
    <property type="entry name" value="Ribosome binding protein Y (YfiA homologue)"/>
    <property type="match status" value="1"/>
</dbReference>
<keyword evidence="1" id="KW-0687">Ribonucleoprotein</keyword>
<proteinExistence type="predicted"/>
<dbReference type="Proteomes" id="UP000199459">
    <property type="component" value="Unassembled WGS sequence"/>
</dbReference>
<organism evidence="1 2">
    <name type="scientific">Nitrosomonas marina</name>
    <dbReference type="NCBI Taxonomy" id="917"/>
    <lineage>
        <taxon>Bacteria</taxon>
        <taxon>Pseudomonadati</taxon>
        <taxon>Pseudomonadota</taxon>
        <taxon>Betaproteobacteria</taxon>
        <taxon>Nitrosomonadales</taxon>
        <taxon>Nitrosomonadaceae</taxon>
        <taxon>Nitrosomonas</taxon>
    </lineage>
</organism>
<dbReference type="InterPro" id="IPR036567">
    <property type="entry name" value="RHF-like"/>
</dbReference>
<dbReference type="Pfam" id="PF02482">
    <property type="entry name" value="Ribosomal_S30AE"/>
    <property type="match status" value="1"/>
</dbReference>
<keyword evidence="1" id="KW-0689">Ribosomal protein</keyword>
<protein>
    <submittedName>
        <fullName evidence="1">Sigma 54 modulation protein / S30EA ribosomal protein</fullName>
    </submittedName>
</protein>
<accession>A0A1H8E200</accession>
<name>A0A1H8E200_9PROT</name>
<dbReference type="AlphaFoldDB" id="A0A1H8E200"/>
<reference evidence="1 2" key="1">
    <citation type="submission" date="2016-10" db="EMBL/GenBank/DDBJ databases">
        <authorList>
            <person name="de Groot N.N."/>
        </authorList>
    </citation>
    <scope>NUCLEOTIDE SEQUENCE [LARGE SCALE GENOMIC DNA]</scope>
    <source>
        <strain evidence="1 2">Nm22</strain>
    </source>
</reference>
<gene>
    <name evidence="1" type="ORF">SAMN05216325_10888</name>
</gene>
<evidence type="ECO:0000313" key="2">
    <source>
        <dbReference type="Proteomes" id="UP000199459"/>
    </source>
</evidence>
<dbReference type="RefSeq" id="WP_090630613.1">
    <property type="nucleotide sequence ID" value="NZ_FOCP01000008.1"/>
</dbReference>
<dbReference type="OrthoDB" id="121633at2"/>
<dbReference type="EMBL" id="FOCP01000008">
    <property type="protein sequence ID" value="SEN13502.1"/>
    <property type="molecule type" value="Genomic_DNA"/>
</dbReference>
<dbReference type="GO" id="GO:0005840">
    <property type="term" value="C:ribosome"/>
    <property type="evidence" value="ECO:0007669"/>
    <property type="project" value="UniProtKB-KW"/>
</dbReference>